<dbReference type="Gene3D" id="2.170.120.40">
    <property type="entry name" value="YbbR-like domain"/>
    <property type="match status" value="1"/>
</dbReference>
<gene>
    <name evidence="1" type="ORF">D7Z94_11360</name>
</gene>
<proteinExistence type="predicted"/>
<evidence type="ECO:0000313" key="1">
    <source>
        <dbReference type="EMBL" id="RKN81507.1"/>
    </source>
</evidence>
<dbReference type="RefSeq" id="WP_120711662.1">
    <property type="nucleotide sequence ID" value="NZ_RBCJ01000002.1"/>
</dbReference>
<reference evidence="1 2" key="1">
    <citation type="submission" date="2018-10" db="EMBL/GenBank/DDBJ databases">
        <title>Ulvibacterium marinum gen. nov., sp. nov., a novel marine bacterium of the family Flavobacteriaceae, isolated from a culture of the green alga Ulva prolifera.</title>
        <authorList>
            <person name="Zhang Z."/>
        </authorList>
    </citation>
    <scope>NUCLEOTIDE SEQUENCE [LARGE SCALE GENOMIC DNA]</scope>
    <source>
        <strain evidence="1 2">CCMM003</strain>
    </source>
</reference>
<comment type="caution">
    <text evidence="1">The sequence shown here is derived from an EMBL/GenBank/DDBJ whole genome shotgun (WGS) entry which is preliminary data.</text>
</comment>
<sequence>MINKIKRSLKKRKVKIFLLFLLCSGLAWFISNLSEDYVSNAVFNLEYVKVPDSLLLDKASKNMVNVKLRAVGFQFLGFNFKNKSVKIDLSQIEMAHSKFYVPQEVYRRQIERQLSGSMTLLEMDRDTLFFDFLKLSSKEVPVSPQIKLDFVQNYLLDGDLEIKPEKITITGPKEEIDTIRSVKSSKLQLSELTSDFSRKIMIIRPQQLKHTMFSSESVSIKGKVARFSEKVIQVPIEVINLPAGTQIRTFPDSVSILCKAKIKELRNLEKSNFQVIADYGVVKEDNAKTLSLKLAKSPKDIYSANLLEAEVEFILKRE</sequence>
<name>A0A3B0CCN7_9FLAO</name>
<dbReference type="OrthoDB" id="1150187at2"/>
<dbReference type="InterPro" id="IPR053154">
    <property type="entry name" value="c-di-AMP_regulator"/>
</dbReference>
<dbReference type="AlphaFoldDB" id="A0A3B0CCN7"/>
<accession>A0A3B0CCN7</accession>
<dbReference type="Pfam" id="PF07949">
    <property type="entry name" value="YbbR"/>
    <property type="match status" value="1"/>
</dbReference>
<dbReference type="Proteomes" id="UP000276603">
    <property type="component" value="Unassembled WGS sequence"/>
</dbReference>
<evidence type="ECO:0000313" key="2">
    <source>
        <dbReference type="Proteomes" id="UP000276603"/>
    </source>
</evidence>
<dbReference type="PANTHER" id="PTHR37804">
    <property type="entry name" value="CDAA REGULATORY PROTEIN CDAR"/>
    <property type="match status" value="1"/>
</dbReference>
<dbReference type="InterPro" id="IPR012505">
    <property type="entry name" value="YbbR"/>
</dbReference>
<protein>
    <submittedName>
        <fullName evidence="1">YbbR-like domain-containing protein</fullName>
    </submittedName>
</protein>
<keyword evidence="2" id="KW-1185">Reference proteome</keyword>
<dbReference type="PANTHER" id="PTHR37804:SF1">
    <property type="entry name" value="CDAA REGULATORY PROTEIN CDAR"/>
    <property type="match status" value="1"/>
</dbReference>
<dbReference type="Gene3D" id="2.170.120.30">
    <property type="match status" value="1"/>
</dbReference>
<dbReference type="EMBL" id="RBCJ01000002">
    <property type="protein sequence ID" value="RKN81507.1"/>
    <property type="molecule type" value="Genomic_DNA"/>
</dbReference>
<organism evidence="1 2">
    <name type="scientific">Ulvibacterium marinum</name>
    <dbReference type="NCBI Taxonomy" id="2419782"/>
    <lineage>
        <taxon>Bacteria</taxon>
        <taxon>Pseudomonadati</taxon>
        <taxon>Bacteroidota</taxon>
        <taxon>Flavobacteriia</taxon>
        <taxon>Flavobacteriales</taxon>
        <taxon>Flavobacteriaceae</taxon>
        <taxon>Ulvibacterium</taxon>
    </lineage>
</organism>